<dbReference type="PANTHER" id="PTHR11361">
    <property type="entry name" value="DNA MISMATCH REPAIR PROTEIN MUTS FAMILY MEMBER"/>
    <property type="match status" value="1"/>
</dbReference>
<dbReference type="SMART" id="SM00533">
    <property type="entry name" value="MUTSd"/>
    <property type="match status" value="1"/>
</dbReference>
<dbReference type="InterPro" id="IPR027417">
    <property type="entry name" value="P-loop_NTPase"/>
</dbReference>
<keyword evidence="6 10" id="KW-0238">DNA-binding</keyword>
<dbReference type="Pfam" id="PF05190">
    <property type="entry name" value="MutS_IV"/>
    <property type="match status" value="1"/>
</dbReference>
<dbReference type="Proteomes" id="UP001165575">
    <property type="component" value="Unassembled WGS sequence"/>
</dbReference>
<evidence type="ECO:0000313" key="13">
    <source>
        <dbReference type="Proteomes" id="UP001165575"/>
    </source>
</evidence>
<dbReference type="Pfam" id="PF00488">
    <property type="entry name" value="MutS_V"/>
    <property type="match status" value="1"/>
</dbReference>
<dbReference type="Pfam" id="PF01624">
    <property type="entry name" value="MutS_I"/>
    <property type="match status" value="1"/>
</dbReference>
<dbReference type="Pfam" id="PF05192">
    <property type="entry name" value="MutS_III"/>
    <property type="match status" value="1"/>
</dbReference>
<dbReference type="Gene3D" id="3.40.50.300">
    <property type="entry name" value="P-loop containing nucleotide triphosphate hydrolases"/>
    <property type="match status" value="1"/>
</dbReference>
<evidence type="ECO:0000256" key="1">
    <source>
        <dbReference type="ARBA" id="ARBA00006271"/>
    </source>
</evidence>
<evidence type="ECO:0000256" key="2">
    <source>
        <dbReference type="ARBA" id="ARBA00021982"/>
    </source>
</evidence>
<evidence type="ECO:0000256" key="6">
    <source>
        <dbReference type="ARBA" id="ARBA00023125"/>
    </source>
</evidence>
<evidence type="ECO:0000256" key="3">
    <source>
        <dbReference type="ARBA" id="ARBA00022741"/>
    </source>
</evidence>
<dbReference type="InterPro" id="IPR045076">
    <property type="entry name" value="MutS"/>
</dbReference>
<dbReference type="InterPro" id="IPR005748">
    <property type="entry name" value="DNA_mismatch_repair_MutS"/>
</dbReference>
<sequence>MVDQKPHIPPIPAQKTGKVTPTMEQWFSLKHQEPDALLFFRMGDFYELFFGDAEAASLALDITLTQRGMHDDAPIPMCGVPVGTAQIYLSRLIRRGFRVAVAEQTETPSKGQKGPLRREIIRVITPGTLTEDELLEAGRANTLLAVIAPDKRRKEQLGAAWIDISTGTLEMLSLKRDTLAELLARLAPSEIVAEPSLIPADYAGLLTPSTACPDQAAAERTIKEAYHVAQIDSLGDFSTEQSIACAVLLNYVRRSQAGGLPRLAPPIDHGLDTIMGLDPATRSSLDILQSRDGGTKHTLFSSVNHTTMAAGTRLLASWLSSPSTDLTLITQRQEGWDWLHQHLQLATTLRDILKQAPDSARALGRISSGRPLPRDLAALRDTLRAANLITEALKAFATDAMPARIRQIGASLYGRADTLLERLDAALNPDLPAKIEDGGVIAPGFDAELDHQRDLRDNSRRLVAQLQVRLAEHYNITSLRIRHHNQLGYVIEVPTAAGRTLRQHEELSFRQGTASLARFSNEELTSLNQAILEASEKADQLERHLFTDLAQQCLNTPALDEIGLALAELDVLLSCATLMARGSWCRPVMTEGQDFSLHACRHPVVEAALQDNPAHNSPFIANDCALPPEKHAILLTGPNMAGKSTFLRQNALAVILAQAGLPLPAQEAKIGIVDRLFSRVGAADDLARGRSTFMVEMTETAAILNQAGPRSLVVVDEIGRGTSTLDGLSIAWATLEALHSQLRCRTIFATHYHELGALLDTLPRLGAYTMAVREWKGEVIFQHEVHPGLAQKSWGLHVAKLAGIPTTIIQRARTLLTRLEEDHRSNHHAASLPLFEQQDPSPQPALPPTALDTIEHTLKELDPDSLSPREAHNVLYQLKTLLEGHPTANTPHDESAAS</sequence>
<dbReference type="Gene3D" id="3.40.1170.10">
    <property type="entry name" value="DNA repair protein MutS, domain I"/>
    <property type="match status" value="1"/>
</dbReference>
<dbReference type="SUPFAM" id="SSF48334">
    <property type="entry name" value="DNA repair protein MutS, domain III"/>
    <property type="match status" value="1"/>
</dbReference>
<dbReference type="SUPFAM" id="SSF53150">
    <property type="entry name" value="DNA repair protein MutS, domain II"/>
    <property type="match status" value="1"/>
</dbReference>
<dbReference type="SUPFAM" id="SSF52540">
    <property type="entry name" value="P-loop containing nucleoside triphosphate hydrolases"/>
    <property type="match status" value="1"/>
</dbReference>
<accession>A0ABT3WPW4</accession>
<dbReference type="SMART" id="SM00534">
    <property type="entry name" value="MUTSac"/>
    <property type="match status" value="1"/>
</dbReference>
<protein>
    <recommendedName>
        <fullName evidence="2 9">DNA mismatch repair protein MutS</fullName>
    </recommendedName>
</protein>
<dbReference type="NCBIfam" id="TIGR01070">
    <property type="entry name" value="mutS1"/>
    <property type="match status" value="1"/>
</dbReference>
<evidence type="ECO:0000256" key="9">
    <source>
        <dbReference type="NCBIfam" id="TIGR01070"/>
    </source>
</evidence>
<keyword evidence="5" id="KW-0067">ATP-binding</keyword>
<feature type="domain" description="DNA mismatch repair proteins mutS family" evidence="11">
    <location>
        <begin position="711"/>
        <end position="727"/>
    </location>
</feature>
<dbReference type="InterPro" id="IPR016151">
    <property type="entry name" value="DNA_mismatch_repair_MutS_N"/>
</dbReference>
<organism evidence="12 13">
    <name type="scientific">Bombella pollinis</name>
    <dbReference type="NCBI Taxonomy" id="2967337"/>
    <lineage>
        <taxon>Bacteria</taxon>
        <taxon>Pseudomonadati</taxon>
        <taxon>Pseudomonadota</taxon>
        <taxon>Alphaproteobacteria</taxon>
        <taxon>Acetobacterales</taxon>
        <taxon>Acetobacteraceae</taxon>
        <taxon>Bombella</taxon>
    </lineage>
</organism>
<comment type="similarity">
    <text evidence="1 10">Belongs to the DNA mismatch repair MutS family.</text>
</comment>
<keyword evidence="7 10" id="KW-0234">DNA repair</keyword>
<dbReference type="InterPro" id="IPR007861">
    <property type="entry name" value="DNA_mismatch_repair_MutS_clamp"/>
</dbReference>
<dbReference type="Gene3D" id="6.10.140.430">
    <property type="match status" value="1"/>
</dbReference>
<evidence type="ECO:0000259" key="11">
    <source>
        <dbReference type="PROSITE" id="PS00486"/>
    </source>
</evidence>
<dbReference type="PIRSF" id="PIRSF037677">
    <property type="entry name" value="DNA_mis_repair_Msh6"/>
    <property type="match status" value="1"/>
</dbReference>
<keyword evidence="4 10" id="KW-0227">DNA damage</keyword>
<evidence type="ECO:0000313" key="12">
    <source>
        <dbReference type="EMBL" id="MCX5619772.1"/>
    </source>
</evidence>
<dbReference type="Pfam" id="PF05188">
    <property type="entry name" value="MutS_II"/>
    <property type="match status" value="1"/>
</dbReference>
<evidence type="ECO:0000256" key="7">
    <source>
        <dbReference type="ARBA" id="ARBA00023204"/>
    </source>
</evidence>
<proteinExistence type="inferred from homology"/>
<dbReference type="InterPro" id="IPR017261">
    <property type="entry name" value="DNA_mismatch_repair_MutS/MSH"/>
</dbReference>
<dbReference type="RefSeq" id="WP_266137662.1">
    <property type="nucleotide sequence ID" value="NZ_JANIDX010000004.1"/>
</dbReference>
<keyword evidence="3 10" id="KW-0547">Nucleotide-binding</keyword>
<dbReference type="InterPro" id="IPR036187">
    <property type="entry name" value="DNA_mismatch_repair_MutS_sf"/>
</dbReference>
<evidence type="ECO:0000256" key="4">
    <source>
        <dbReference type="ARBA" id="ARBA00022763"/>
    </source>
</evidence>
<dbReference type="InterPro" id="IPR007695">
    <property type="entry name" value="DNA_mismatch_repair_MutS-lik_N"/>
</dbReference>
<dbReference type="PROSITE" id="PS00486">
    <property type="entry name" value="DNA_MISMATCH_REPAIR_2"/>
    <property type="match status" value="1"/>
</dbReference>
<gene>
    <name evidence="12" type="primary">mutS</name>
    <name evidence="12" type="ORF">NQF89_04955</name>
</gene>
<name>A0ABT3WPW4_9PROT</name>
<dbReference type="PANTHER" id="PTHR11361:SF34">
    <property type="entry name" value="DNA MISMATCH REPAIR PROTEIN MSH1, MITOCHONDRIAL"/>
    <property type="match status" value="1"/>
</dbReference>
<dbReference type="EMBL" id="JANIDX010000004">
    <property type="protein sequence ID" value="MCX5619772.1"/>
    <property type="molecule type" value="Genomic_DNA"/>
</dbReference>
<reference evidence="12 13" key="1">
    <citation type="submission" date="2022-07" db="EMBL/GenBank/DDBJ databases">
        <title>Bombella genomes.</title>
        <authorList>
            <person name="Harer L."/>
            <person name="Styblova S."/>
            <person name="Ehrmann M."/>
        </authorList>
    </citation>
    <scope>NUCLEOTIDE SEQUENCE [LARGE SCALE GENOMIC DNA]</scope>
    <source>
        <strain evidence="12 13">TMW 2.2556</strain>
    </source>
</reference>
<dbReference type="InterPro" id="IPR000432">
    <property type="entry name" value="DNA_mismatch_repair_MutS_C"/>
</dbReference>
<dbReference type="SUPFAM" id="SSF55271">
    <property type="entry name" value="DNA repair protein MutS, domain I"/>
    <property type="match status" value="1"/>
</dbReference>
<dbReference type="InterPro" id="IPR007860">
    <property type="entry name" value="DNA_mmatch_repair_MutS_con_dom"/>
</dbReference>
<comment type="function">
    <text evidence="8">This protein is involved in the repair of mismatches in DNA. It is possible that it carries out the mismatch recognition step. This protein has a weak ATPase activity.</text>
</comment>
<evidence type="ECO:0000256" key="8">
    <source>
        <dbReference type="ARBA" id="ARBA00024647"/>
    </source>
</evidence>
<keyword evidence="13" id="KW-1185">Reference proteome</keyword>
<evidence type="ECO:0000256" key="5">
    <source>
        <dbReference type="ARBA" id="ARBA00022840"/>
    </source>
</evidence>
<dbReference type="InterPro" id="IPR036678">
    <property type="entry name" value="MutS_con_dom_sf"/>
</dbReference>
<dbReference type="Gene3D" id="3.30.420.110">
    <property type="entry name" value="MutS, connector domain"/>
    <property type="match status" value="1"/>
</dbReference>
<evidence type="ECO:0000256" key="10">
    <source>
        <dbReference type="RuleBase" id="RU003756"/>
    </source>
</evidence>
<comment type="caution">
    <text evidence="12">The sequence shown here is derived from an EMBL/GenBank/DDBJ whole genome shotgun (WGS) entry which is preliminary data.</text>
</comment>
<dbReference type="InterPro" id="IPR007696">
    <property type="entry name" value="DNA_mismatch_repair_MutS_core"/>
</dbReference>
<dbReference type="Gene3D" id="1.10.1420.10">
    <property type="match status" value="2"/>
</dbReference>
<dbReference type="NCBIfam" id="NF003810">
    <property type="entry name" value="PRK05399.1"/>
    <property type="match status" value="1"/>
</dbReference>